<dbReference type="RefSeq" id="XP_018016825.1">
    <property type="nucleotide sequence ID" value="XM_018161336.2"/>
</dbReference>
<keyword evidence="1" id="KW-1133">Transmembrane helix</keyword>
<dbReference type="OMA" id="SNSCCGC"/>
<dbReference type="Proteomes" id="UP000694843">
    <property type="component" value="Unplaced"/>
</dbReference>
<evidence type="ECO:0000313" key="3">
    <source>
        <dbReference type="RefSeq" id="XP_018016825.1"/>
    </source>
</evidence>
<keyword evidence="1" id="KW-0812">Transmembrane</keyword>
<dbReference type="PANTHER" id="PTHR34609:SF17">
    <property type="entry name" value="GEO08273P1-RELATED"/>
    <property type="match status" value="1"/>
</dbReference>
<organism evidence="2 3">
    <name type="scientific">Hyalella azteca</name>
    <name type="common">Amphipod</name>
    <dbReference type="NCBI Taxonomy" id="294128"/>
    <lineage>
        <taxon>Eukaryota</taxon>
        <taxon>Metazoa</taxon>
        <taxon>Ecdysozoa</taxon>
        <taxon>Arthropoda</taxon>
        <taxon>Crustacea</taxon>
        <taxon>Multicrustacea</taxon>
        <taxon>Malacostraca</taxon>
        <taxon>Eumalacostraca</taxon>
        <taxon>Peracarida</taxon>
        <taxon>Amphipoda</taxon>
        <taxon>Senticaudata</taxon>
        <taxon>Talitrida</taxon>
        <taxon>Talitroidea</taxon>
        <taxon>Hyalellidae</taxon>
        <taxon>Hyalella</taxon>
    </lineage>
</organism>
<accession>A0A8B7NSY7</accession>
<feature type="transmembrane region" description="Helical" evidence="1">
    <location>
        <begin position="21"/>
        <end position="43"/>
    </location>
</feature>
<feature type="transmembrane region" description="Helical" evidence="1">
    <location>
        <begin position="49"/>
        <end position="69"/>
    </location>
</feature>
<evidence type="ECO:0000313" key="2">
    <source>
        <dbReference type="Proteomes" id="UP000694843"/>
    </source>
</evidence>
<keyword evidence="2" id="KW-1185">Reference proteome</keyword>
<keyword evidence="1" id="KW-0472">Membrane</keyword>
<proteinExistence type="predicted"/>
<dbReference type="InterPro" id="IPR053077">
    <property type="entry name" value="MARVEL_domain_protein_3"/>
</dbReference>
<sequence length="141" mass="15662">MAEKCVVSQCCCGCTLRTGALATAIFCLVSAILNVIVNVHALVSERAQSSWFNIIVSVVVLIIAILLLVGVKKERPNLIRIWIYVEIVLVILTLISSLIVFFTAWDFGVPIISLCEIMGEKHKWEREITLTLREMSGTLSK</sequence>
<name>A0A8B7NSY7_HYAAZ</name>
<protein>
    <submittedName>
        <fullName evidence="3">Uncharacterized protein LOC108673495</fullName>
    </submittedName>
</protein>
<feature type="transmembrane region" description="Helical" evidence="1">
    <location>
        <begin position="81"/>
        <end position="105"/>
    </location>
</feature>
<gene>
    <name evidence="3" type="primary">LOC108673495</name>
</gene>
<dbReference type="AlphaFoldDB" id="A0A8B7NSY7"/>
<dbReference type="PANTHER" id="PTHR34609">
    <property type="entry name" value="GEO08273P1-RELATED"/>
    <property type="match status" value="1"/>
</dbReference>
<dbReference type="OrthoDB" id="2354286at2759"/>
<dbReference type="KEGG" id="hazt:108673495"/>
<evidence type="ECO:0000256" key="1">
    <source>
        <dbReference type="SAM" id="Phobius"/>
    </source>
</evidence>
<dbReference type="GeneID" id="108673495"/>
<reference evidence="3" key="1">
    <citation type="submission" date="2025-08" db="UniProtKB">
        <authorList>
            <consortium name="RefSeq"/>
        </authorList>
    </citation>
    <scope>IDENTIFICATION</scope>
</reference>